<dbReference type="SUPFAM" id="SSF75011">
    <property type="entry name" value="3-carboxy-cis,cis-mucoante lactonizing enzyme"/>
    <property type="match status" value="1"/>
</dbReference>
<comment type="caution">
    <text evidence="1">The sequence shown here is derived from an EMBL/GenBank/DDBJ whole genome shotgun (WGS) entry which is preliminary data.</text>
</comment>
<reference evidence="1 2" key="1">
    <citation type="submission" date="2020-11" db="EMBL/GenBank/DDBJ databases">
        <authorList>
            <person name="Peeters C."/>
        </authorList>
    </citation>
    <scope>NUCLEOTIDE SEQUENCE [LARGE SCALE GENOMIC DNA]</scope>
    <source>
        <strain evidence="1 2">LMG 7974</strain>
    </source>
</reference>
<protein>
    <recommendedName>
        <fullName evidence="3">WD40 repeat domain-containing protein</fullName>
    </recommendedName>
</protein>
<gene>
    <name evidence="1" type="ORF">LMG7974_00262</name>
</gene>
<name>A0ABN7K5K2_9BACT</name>
<dbReference type="RefSeq" id="WP_229932086.1">
    <property type="nucleotide sequence ID" value="NZ_CAJHOF010000002.1"/>
</dbReference>
<accession>A0ABN7K5K2</accession>
<proteinExistence type="predicted"/>
<evidence type="ECO:0008006" key="3">
    <source>
        <dbReference type="Google" id="ProtNLM"/>
    </source>
</evidence>
<organism evidence="1 2">
    <name type="scientific">Campylobacter majalis</name>
    <dbReference type="NCBI Taxonomy" id="2790656"/>
    <lineage>
        <taxon>Bacteria</taxon>
        <taxon>Pseudomonadati</taxon>
        <taxon>Campylobacterota</taxon>
        <taxon>Epsilonproteobacteria</taxon>
        <taxon>Campylobacterales</taxon>
        <taxon>Campylobacteraceae</taxon>
        <taxon>Campylobacter</taxon>
    </lineage>
</organism>
<dbReference type="Proteomes" id="UP000789803">
    <property type="component" value="Unassembled WGS sequence"/>
</dbReference>
<dbReference type="EMBL" id="CAJHOF010000002">
    <property type="protein sequence ID" value="CAD7287370.1"/>
    <property type="molecule type" value="Genomic_DNA"/>
</dbReference>
<sequence>MRNLINLKTGDTLTLRLDGLNLVSTSVKNTKVRETKKQFLNQDEAKKALSKKEWDALKKGYVLKNESEKHLYIGGGYTGALAFDELNGVFYIYKNNNLDAKLICVNENLEKFLEINLPKPLAWDICGTCSDLFLNLDHYIYKFDTKSKNFKDLYETLGLKKSKFMSFLCSYEERVAFCMFGRVFVYENDKFNELFKQKIKINQPKALLKADISKRHLALHTKANEVLVFDAKSGQQITQICHKFGYLSRLKFALNGTILLLLDMLDFKIHVLNSEFEPLDIDFGEVDDFCVSKDGLLAAVRLRQSVKIYDLKAMKVTQSIAIRHIVRHCEMKFIGDDLAVRTDYGCFSLYKLKGELC</sequence>
<keyword evidence="2" id="KW-1185">Reference proteome</keyword>
<evidence type="ECO:0000313" key="2">
    <source>
        <dbReference type="Proteomes" id="UP000789803"/>
    </source>
</evidence>
<evidence type="ECO:0000313" key="1">
    <source>
        <dbReference type="EMBL" id="CAD7287370.1"/>
    </source>
</evidence>